<evidence type="ECO:0000256" key="4">
    <source>
        <dbReference type="ARBA" id="ARBA00023242"/>
    </source>
</evidence>
<keyword evidence="2" id="KW-0433">Leucine-rich repeat</keyword>
<keyword evidence="4" id="KW-0539">Nucleus</keyword>
<comment type="caution">
    <text evidence="7">The sequence shown here is derived from an EMBL/GenBank/DDBJ whole genome shotgun (WGS) entry which is preliminary data.</text>
</comment>
<dbReference type="AlphaFoldDB" id="A0A8J4Q270"/>
<feature type="region of interest" description="Disordered" evidence="6">
    <location>
        <begin position="167"/>
        <end position="209"/>
    </location>
</feature>
<comment type="similarity">
    <text evidence="5">Belongs to the U2 small nuclear ribonucleoprotein A family.</text>
</comment>
<dbReference type="GO" id="GO:0030620">
    <property type="term" value="F:U2 snRNA binding"/>
    <property type="evidence" value="ECO:0007669"/>
    <property type="project" value="InterPro"/>
</dbReference>
<dbReference type="Proteomes" id="UP000695562">
    <property type="component" value="Unassembled WGS sequence"/>
</dbReference>
<accession>A0A8J4Q270</accession>
<dbReference type="SUPFAM" id="SSF52058">
    <property type="entry name" value="L domain-like"/>
    <property type="match status" value="1"/>
</dbReference>
<dbReference type="GO" id="GO:0000398">
    <property type="term" value="P:mRNA splicing, via spliceosome"/>
    <property type="evidence" value="ECO:0007669"/>
    <property type="project" value="InterPro"/>
</dbReference>
<evidence type="ECO:0008006" key="9">
    <source>
        <dbReference type="Google" id="ProtNLM"/>
    </source>
</evidence>
<proteinExistence type="inferred from homology"/>
<evidence type="ECO:0000256" key="6">
    <source>
        <dbReference type="SAM" id="MobiDB-lite"/>
    </source>
</evidence>
<sequence length="247" mass="28444">MRLTAEVILRAHDSINPCKDRELNLRGYKISSIENLGVTKDQFDTIDFSDNEISKLENFPLLNRVKTLFFNNNHISRFDEDFGLTLPNLTTLVLSNNKLIQLSDLEPLTKLKNIKYLSLLDNPVTKKQNYRLYLIYLVPRLKILDFKKIKQIERDESKKIFGYPRTLDTKQQQKTTTEEKRNTFEPGEGVNGNGNKSGATKRPLTDDEKKAIRQAIDNAKTIEEITALENKLRSGETIVDNDVKIES</sequence>
<protein>
    <recommendedName>
        <fullName evidence="9">Leucine-rich repeat-containing protein</fullName>
    </recommendedName>
</protein>
<gene>
    <name evidence="7" type="ORF">CYY_000078</name>
</gene>
<organism evidence="7 8">
    <name type="scientific">Polysphondylium violaceum</name>
    <dbReference type="NCBI Taxonomy" id="133409"/>
    <lineage>
        <taxon>Eukaryota</taxon>
        <taxon>Amoebozoa</taxon>
        <taxon>Evosea</taxon>
        <taxon>Eumycetozoa</taxon>
        <taxon>Dictyostelia</taxon>
        <taxon>Dictyosteliales</taxon>
        <taxon>Dictyosteliaceae</taxon>
        <taxon>Polysphondylium</taxon>
    </lineage>
</organism>
<dbReference type="InterPro" id="IPR044640">
    <property type="entry name" value="RU2A"/>
</dbReference>
<keyword evidence="8" id="KW-1185">Reference proteome</keyword>
<dbReference type="OrthoDB" id="433501at2759"/>
<name>A0A8J4Q270_9MYCE</name>
<evidence type="ECO:0000256" key="5">
    <source>
        <dbReference type="ARBA" id="ARBA00024196"/>
    </source>
</evidence>
<dbReference type="FunFam" id="3.80.10.10:FF:000026">
    <property type="entry name" value="U2 small nuclear ribonucleoprotein A"/>
    <property type="match status" value="1"/>
</dbReference>
<evidence type="ECO:0000256" key="2">
    <source>
        <dbReference type="ARBA" id="ARBA00022614"/>
    </source>
</evidence>
<dbReference type="PANTHER" id="PTHR10552:SF6">
    <property type="entry name" value="U2 SMALL NUCLEAR RIBONUCLEOPROTEIN A"/>
    <property type="match status" value="1"/>
</dbReference>
<dbReference type="EMBL" id="AJWJ01000002">
    <property type="protein sequence ID" value="KAF2078578.1"/>
    <property type="molecule type" value="Genomic_DNA"/>
</dbReference>
<dbReference type="Gene3D" id="3.80.10.10">
    <property type="entry name" value="Ribonuclease Inhibitor"/>
    <property type="match status" value="1"/>
</dbReference>
<dbReference type="InterPro" id="IPR001611">
    <property type="entry name" value="Leu-rich_rpt"/>
</dbReference>
<evidence type="ECO:0000313" key="8">
    <source>
        <dbReference type="Proteomes" id="UP000695562"/>
    </source>
</evidence>
<dbReference type="PANTHER" id="PTHR10552">
    <property type="entry name" value="U2 SMALL NUCLEAR RIBONUCLEOPROTEIN A"/>
    <property type="match status" value="1"/>
</dbReference>
<keyword evidence="3" id="KW-0677">Repeat</keyword>
<dbReference type="GO" id="GO:0005686">
    <property type="term" value="C:U2 snRNP"/>
    <property type="evidence" value="ECO:0007669"/>
    <property type="project" value="TreeGrafter"/>
</dbReference>
<evidence type="ECO:0000256" key="1">
    <source>
        <dbReference type="ARBA" id="ARBA00004123"/>
    </source>
</evidence>
<evidence type="ECO:0000313" key="7">
    <source>
        <dbReference type="EMBL" id="KAF2078578.1"/>
    </source>
</evidence>
<reference evidence="7" key="1">
    <citation type="submission" date="2020-01" db="EMBL/GenBank/DDBJ databases">
        <title>Development of genomics and gene disruption for Polysphondylium violaceum indicates a role for the polyketide synthase stlB in stalk morphogenesis.</title>
        <authorList>
            <person name="Narita B."/>
            <person name="Kawabe Y."/>
            <person name="Kin K."/>
            <person name="Saito T."/>
            <person name="Gibbs R."/>
            <person name="Kuspa A."/>
            <person name="Muzny D."/>
            <person name="Queller D."/>
            <person name="Richards S."/>
            <person name="Strassman J."/>
            <person name="Sucgang R."/>
            <person name="Worley K."/>
            <person name="Schaap P."/>
        </authorList>
    </citation>
    <scope>NUCLEOTIDE SEQUENCE</scope>
    <source>
        <strain evidence="7">QSvi11</strain>
    </source>
</reference>
<dbReference type="PROSITE" id="PS51450">
    <property type="entry name" value="LRR"/>
    <property type="match status" value="1"/>
</dbReference>
<dbReference type="InterPro" id="IPR032675">
    <property type="entry name" value="LRR_dom_sf"/>
</dbReference>
<evidence type="ECO:0000256" key="3">
    <source>
        <dbReference type="ARBA" id="ARBA00022737"/>
    </source>
</evidence>
<comment type="subcellular location">
    <subcellularLocation>
        <location evidence="1">Nucleus</location>
    </subcellularLocation>
</comment>
<dbReference type="Pfam" id="PF14580">
    <property type="entry name" value="LRR_9"/>
    <property type="match status" value="1"/>
</dbReference>